<dbReference type="EMBL" id="JPRH01000008">
    <property type="protein sequence ID" value="KFF11091.1"/>
    <property type="molecule type" value="Genomic_DNA"/>
</dbReference>
<reference evidence="2 3" key="1">
    <citation type="submission" date="2014-07" db="EMBL/GenBank/DDBJ databases">
        <title>Genome of Chryseobacterium soli DSM 19298.</title>
        <authorList>
            <person name="Stropko S.J."/>
            <person name="Pipes S.E."/>
            <person name="Newman J."/>
        </authorList>
    </citation>
    <scope>NUCLEOTIDE SEQUENCE [LARGE SCALE GENOMIC DNA]</scope>
    <source>
        <strain evidence="2 3">DSM 19298</strain>
    </source>
</reference>
<keyword evidence="3" id="KW-1185">Reference proteome</keyword>
<dbReference type="RefSeq" id="WP_034713982.1">
    <property type="nucleotide sequence ID" value="NZ_JPRH01000008.1"/>
</dbReference>
<accession>A0A086A327</accession>
<feature type="signal peptide" evidence="1">
    <location>
        <begin position="1"/>
        <end position="21"/>
    </location>
</feature>
<keyword evidence="1" id="KW-0732">Signal</keyword>
<organism evidence="2 3">
    <name type="scientific">Chryseobacterium soli</name>
    <dbReference type="NCBI Taxonomy" id="445961"/>
    <lineage>
        <taxon>Bacteria</taxon>
        <taxon>Pseudomonadati</taxon>
        <taxon>Bacteroidota</taxon>
        <taxon>Flavobacteriia</taxon>
        <taxon>Flavobacteriales</taxon>
        <taxon>Weeksellaceae</taxon>
        <taxon>Chryseobacterium group</taxon>
        <taxon>Chryseobacterium</taxon>
    </lineage>
</organism>
<dbReference type="Proteomes" id="UP000028705">
    <property type="component" value="Unassembled WGS sequence"/>
</dbReference>
<gene>
    <name evidence="2" type="ORF">IW15_18225</name>
</gene>
<evidence type="ECO:0000256" key="1">
    <source>
        <dbReference type="SAM" id="SignalP"/>
    </source>
</evidence>
<evidence type="ECO:0000313" key="2">
    <source>
        <dbReference type="EMBL" id="KFF11091.1"/>
    </source>
</evidence>
<proteinExistence type="predicted"/>
<dbReference type="STRING" id="445961.IW15_18225"/>
<sequence length="124" mass="14308">MSTKNKITLFSFMLFFATVCAGLFAQKKHTVQVFSESVSKNIHVQKLDQQNPIEMDTLSAIQDDSDSDSDDLEKVKFDYSQIIQEYISFCFTVYSSYVQPRAIRNHNYTAAPRYILYHSLQIAC</sequence>
<name>A0A086A327_9FLAO</name>
<feature type="chain" id="PRO_5001802246" evidence="1">
    <location>
        <begin position="22"/>
        <end position="124"/>
    </location>
</feature>
<dbReference type="OrthoDB" id="1451588at2"/>
<protein>
    <submittedName>
        <fullName evidence="2">Uncharacterized protein</fullName>
    </submittedName>
</protein>
<dbReference type="AlphaFoldDB" id="A0A086A327"/>
<evidence type="ECO:0000313" key="3">
    <source>
        <dbReference type="Proteomes" id="UP000028705"/>
    </source>
</evidence>
<dbReference type="eggNOG" id="ENOG5034CEC">
    <property type="taxonomic scope" value="Bacteria"/>
</dbReference>
<comment type="caution">
    <text evidence="2">The sequence shown here is derived from an EMBL/GenBank/DDBJ whole genome shotgun (WGS) entry which is preliminary data.</text>
</comment>